<dbReference type="NCBIfam" id="NF007621">
    <property type="entry name" value="PRK10276.1"/>
    <property type="match status" value="1"/>
</dbReference>
<dbReference type="Proteomes" id="UP000027644">
    <property type="component" value="Unassembled WGS sequence"/>
</dbReference>
<dbReference type="InterPro" id="IPR015927">
    <property type="entry name" value="Peptidase_S24_S26A/B/C"/>
</dbReference>
<evidence type="ECO:0000313" key="3">
    <source>
        <dbReference type="Proteomes" id="UP000027644"/>
    </source>
</evidence>
<dbReference type="InterPro" id="IPR036286">
    <property type="entry name" value="LexA/Signal_pep-like_sf"/>
</dbReference>
<sequence>MSTIVVDTAAKHNQHGGVRAGAGRKARIAGPKIVKRIPVSLIPAVEHLMNQLAVTPLRPAQHLPADCWKIADNLTRLNIPLATETIPAGFPSPAEPYISDYLDFNQYLIKNQAATIAVRCGGDSMQDAGISRNDLLIIDRSLTPKHRDIVMADLGNEFTIKRLHKLDNSHIELHSENSSQSYPNFSLKEGDTLAIVGVVTYVIKHIR</sequence>
<protein>
    <submittedName>
        <fullName evidence="2">SOS-response transcriptional repressors (RecA-mediated autopeptidases)</fullName>
    </submittedName>
</protein>
<name>A0A074V7H7_9NEIS</name>
<gene>
    <name evidence="2" type="ORF">SASC598J21_010910</name>
</gene>
<dbReference type="SUPFAM" id="SSF51306">
    <property type="entry name" value="LexA/Signal peptidase"/>
    <property type="match status" value="1"/>
</dbReference>
<reference evidence="2 3" key="1">
    <citation type="journal article" date="2014" name="PLoS Genet.">
        <title>Hidden diversity in honey bee gut symbionts detected by single-cell genomics.</title>
        <authorList>
            <person name="Engel P."/>
            <person name="Stepanauskas R."/>
            <person name="Moran N."/>
        </authorList>
    </citation>
    <scope>NUCLEOTIDE SEQUENCE [LARGE SCALE GENOMIC DNA]</scope>
    <source>
        <strain evidence="2 3">SCGC AB-598-J21</strain>
    </source>
</reference>
<evidence type="ECO:0000313" key="2">
    <source>
        <dbReference type="EMBL" id="KEQ01151.1"/>
    </source>
</evidence>
<dbReference type="EMBL" id="AVQL01000435">
    <property type="protein sequence ID" value="KEQ01151.1"/>
    <property type="molecule type" value="Genomic_DNA"/>
</dbReference>
<organism evidence="2 3">
    <name type="scientific">Snodgrassella alvi SCGC AB-598-J21</name>
    <dbReference type="NCBI Taxonomy" id="1385367"/>
    <lineage>
        <taxon>Bacteria</taxon>
        <taxon>Pseudomonadati</taxon>
        <taxon>Pseudomonadota</taxon>
        <taxon>Betaproteobacteria</taxon>
        <taxon>Neisseriales</taxon>
        <taxon>Neisseriaceae</taxon>
        <taxon>Snodgrassella</taxon>
    </lineage>
</organism>
<accession>A0A074V7H7</accession>
<feature type="domain" description="Peptidase S24/S26A/S26B/S26C" evidence="1">
    <location>
        <begin position="84"/>
        <end position="199"/>
    </location>
</feature>
<dbReference type="AlphaFoldDB" id="A0A074V7H7"/>
<comment type="caution">
    <text evidence="2">The sequence shown here is derived from an EMBL/GenBank/DDBJ whole genome shotgun (WGS) entry which is preliminary data.</text>
</comment>
<dbReference type="CDD" id="cd06529">
    <property type="entry name" value="S24_LexA-like"/>
    <property type="match status" value="1"/>
</dbReference>
<dbReference type="PANTHER" id="PTHR33516:SF2">
    <property type="entry name" value="LEXA REPRESSOR-RELATED"/>
    <property type="match status" value="1"/>
</dbReference>
<dbReference type="InterPro" id="IPR050077">
    <property type="entry name" value="LexA_repressor"/>
</dbReference>
<proteinExistence type="predicted"/>
<dbReference type="Gene3D" id="2.10.109.10">
    <property type="entry name" value="Umud Fragment, subunit A"/>
    <property type="match status" value="1"/>
</dbReference>
<dbReference type="InterPro" id="IPR039418">
    <property type="entry name" value="LexA-like"/>
</dbReference>
<evidence type="ECO:0000259" key="1">
    <source>
        <dbReference type="Pfam" id="PF00717"/>
    </source>
</evidence>
<dbReference type="PANTHER" id="PTHR33516">
    <property type="entry name" value="LEXA REPRESSOR"/>
    <property type="match status" value="1"/>
</dbReference>
<dbReference type="Pfam" id="PF00717">
    <property type="entry name" value="Peptidase_S24"/>
    <property type="match status" value="1"/>
</dbReference>